<dbReference type="UniPathway" id="UPA00109">
    <property type="reaction ID" value="UER00182"/>
</dbReference>
<dbReference type="AlphaFoldDB" id="A0A0S8FR40"/>
<comment type="subunit">
    <text evidence="14">Homotetramer.</text>
</comment>
<comment type="catalytic activity">
    <reaction evidence="13 14">
        <text>beta-D-fructose 6-phosphate + ATP = beta-D-fructose 1,6-bisphosphate + ADP + H(+)</text>
        <dbReference type="Rhea" id="RHEA:16109"/>
        <dbReference type="ChEBI" id="CHEBI:15378"/>
        <dbReference type="ChEBI" id="CHEBI:30616"/>
        <dbReference type="ChEBI" id="CHEBI:32966"/>
        <dbReference type="ChEBI" id="CHEBI:57634"/>
        <dbReference type="ChEBI" id="CHEBI:456216"/>
        <dbReference type="EC" id="2.7.1.11"/>
    </reaction>
</comment>
<keyword evidence="5 14" id="KW-0021">Allosteric enzyme</keyword>
<evidence type="ECO:0000256" key="1">
    <source>
        <dbReference type="ARBA" id="ARBA00001946"/>
    </source>
</evidence>
<feature type="binding site" description="in other chain" evidence="14">
    <location>
        <begin position="171"/>
        <end position="173"/>
    </location>
    <ligand>
        <name>substrate</name>
        <note>ligand shared between dimeric partners</note>
    </ligand>
</feature>
<comment type="subcellular location">
    <subcellularLocation>
        <location evidence="2 14">Cytoplasm</location>
    </subcellularLocation>
</comment>
<dbReference type="SUPFAM" id="SSF53784">
    <property type="entry name" value="Phosphofructokinase"/>
    <property type="match status" value="1"/>
</dbReference>
<evidence type="ECO:0000256" key="11">
    <source>
        <dbReference type="ARBA" id="ARBA00022842"/>
    </source>
</evidence>
<evidence type="ECO:0000256" key="7">
    <source>
        <dbReference type="ARBA" id="ARBA00022723"/>
    </source>
</evidence>
<feature type="binding site" description="in other chain" evidence="14">
    <location>
        <position position="224"/>
    </location>
    <ligand>
        <name>substrate</name>
        <note>ligand shared between dimeric partners</note>
    </ligand>
</feature>
<dbReference type="Proteomes" id="UP000051373">
    <property type="component" value="Unassembled WGS sequence"/>
</dbReference>
<feature type="active site" description="Proton acceptor" evidence="14">
    <location>
        <position position="129"/>
    </location>
</feature>
<protein>
    <recommendedName>
        <fullName evidence="14">ATP-dependent 6-phosphofructokinase</fullName>
        <shortName evidence="14">ATP-PFK</shortName>
        <shortName evidence="14">Phosphofructokinase</shortName>
        <ecNumber evidence="14">2.7.1.11</ecNumber>
    </recommendedName>
    <alternativeName>
        <fullName evidence="14">Phosphohexokinase</fullName>
    </alternativeName>
</protein>
<reference evidence="16 17" key="1">
    <citation type="journal article" date="2015" name="Microbiome">
        <title>Genomic resolution of linkages in carbon, nitrogen, and sulfur cycling among widespread estuary sediment bacteria.</title>
        <authorList>
            <person name="Baker B.J."/>
            <person name="Lazar C.S."/>
            <person name="Teske A.P."/>
            <person name="Dick G.J."/>
        </authorList>
    </citation>
    <scope>NUCLEOTIDE SEQUENCE [LARGE SCALE GENOMIC DNA]</scope>
    <source>
        <strain evidence="16">SM23_42</strain>
    </source>
</reference>
<dbReference type="NCBIfam" id="TIGR02482">
    <property type="entry name" value="PFKA_ATP"/>
    <property type="match status" value="1"/>
</dbReference>
<dbReference type="PIRSF" id="PIRSF000532">
    <property type="entry name" value="ATP_PFK_prok"/>
    <property type="match status" value="1"/>
</dbReference>
<keyword evidence="11 14" id="KW-0460">Magnesium</keyword>
<dbReference type="FunFam" id="3.40.50.460:FF:000002">
    <property type="entry name" value="ATP-dependent 6-phosphofructokinase"/>
    <property type="match status" value="1"/>
</dbReference>
<comment type="cofactor">
    <cofactor evidence="1 14">
        <name>Mg(2+)</name>
        <dbReference type="ChEBI" id="CHEBI:18420"/>
    </cofactor>
</comment>
<evidence type="ECO:0000256" key="5">
    <source>
        <dbReference type="ARBA" id="ARBA00022533"/>
    </source>
</evidence>
<evidence type="ECO:0000256" key="2">
    <source>
        <dbReference type="ARBA" id="ARBA00004496"/>
    </source>
</evidence>
<dbReference type="NCBIfam" id="NF002872">
    <property type="entry name" value="PRK03202.1"/>
    <property type="match status" value="1"/>
</dbReference>
<sequence>MTTKIAMLTSGGDAPGMNAAVRAVVRTALHYGLEVFGIRDGYNGLVFDDIVRMDRGSVANIIQRGGTMLGTARSSDFETTQGMEKAKKVLTKHGIDVIVVIGGDGTMRGAKEFSEKFGVNMLGLPGTIDNDLYGTDFTIGFDTAINNALEAVDRIRDTAASLERLFFVEVMGRFSGFIGLAVGLAGGAEDVLIPETPTDIDALASKINESIKRGKKSNIVIVSEGDEAGNAFTIAEKVKNCVKEDYRVAVLGYIQRGGAPTANDRILASKLGFASIEAAQKKKFGCMVGEVDKKIVCTPFEETYTKKKKIDPTIYKITAILAK</sequence>
<feature type="binding site" description="in other chain" evidence="14">
    <location>
        <begin position="187"/>
        <end position="189"/>
    </location>
    <ligand>
        <name>ADP</name>
        <dbReference type="ChEBI" id="CHEBI:456216"/>
        <note>allosteric activator; ligand shared between dimeric partners</note>
    </ligand>
</feature>
<dbReference type="GO" id="GO:0005524">
    <property type="term" value="F:ATP binding"/>
    <property type="evidence" value="ECO:0007669"/>
    <property type="project" value="UniProtKB-UniRule"/>
</dbReference>
<comment type="function">
    <text evidence="14">Catalyzes the phosphorylation of D-fructose 6-phosphate to fructose 1,6-bisphosphate by ATP, the first committing step of glycolysis.</text>
</comment>
<accession>A0A0S8FR40</accession>
<evidence type="ECO:0000256" key="3">
    <source>
        <dbReference type="ARBA" id="ARBA00004679"/>
    </source>
</evidence>
<comment type="pathway">
    <text evidence="3 14">Carbohydrate degradation; glycolysis; D-glyceraldehyde 3-phosphate and glycerone phosphate from D-glucose: step 3/4.</text>
</comment>
<evidence type="ECO:0000256" key="4">
    <source>
        <dbReference type="ARBA" id="ARBA00022490"/>
    </source>
</evidence>
<gene>
    <name evidence="14" type="primary">pfkA</name>
    <name evidence="16" type="ORF">AMJ83_08075</name>
</gene>
<dbReference type="PATRIC" id="fig|1703779.3.peg.2455"/>
<feature type="binding site" evidence="14">
    <location>
        <begin position="73"/>
        <end position="74"/>
    </location>
    <ligand>
        <name>ATP</name>
        <dbReference type="ChEBI" id="CHEBI:30616"/>
    </ligand>
</feature>
<dbReference type="GO" id="GO:0046872">
    <property type="term" value="F:metal ion binding"/>
    <property type="evidence" value="ECO:0007669"/>
    <property type="project" value="UniProtKB-KW"/>
</dbReference>
<dbReference type="InterPro" id="IPR012003">
    <property type="entry name" value="ATP_PFK_prok-type"/>
</dbReference>
<evidence type="ECO:0000313" key="17">
    <source>
        <dbReference type="Proteomes" id="UP000051373"/>
    </source>
</evidence>
<dbReference type="Gene3D" id="3.40.50.460">
    <property type="entry name" value="Phosphofructokinase domain"/>
    <property type="match status" value="1"/>
</dbReference>
<feature type="domain" description="Phosphofructokinase" evidence="15">
    <location>
        <begin position="4"/>
        <end position="278"/>
    </location>
</feature>
<evidence type="ECO:0000256" key="14">
    <source>
        <dbReference type="HAMAP-Rule" id="MF_00339"/>
    </source>
</evidence>
<feature type="binding site" evidence="14">
    <location>
        <position position="164"/>
    </location>
    <ligand>
        <name>substrate</name>
        <note>ligand shared between dimeric partners</note>
    </ligand>
</feature>
<dbReference type="PANTHER" id="PTHR13697:SF4">
    <property type="entry name" value="ATP-DEPENDENT 6-PHOSPHOFRUCTOKINASE"/>
    <property type="match status" value="1"/>
</dbReference>
<feature type="binding site" description="in other chain" evidence="14">
    <location>
        <begin position="127"/>
        <end position="129"/>
    </location>
    <ligand>
        <name>substrate</name>
        <note>ligand shared between dimeric partners</note>
    </ligand>
</feature>
<keyword evidence="8 14" id="KW-0547">Nucleotide-binding</keyword>
<evidence type="ECO:0000256" key="13">
    <source>
        <dbReference type="ARBA" id="ARBA00048070"/>
    </source>
</evidence>
<keyword evidence="10 14" id="KW-0067">ATP-binding</keyword>
<feature type="binding site" evidence="14">
    <location>
        <begin position="22"/>
        <end position="26"/>
    </location>
    <ligand>
        <name>ADP</name>
        <dbReference type="ChEBI" id="CHEBI:456216"/>
        <note>allosteric activator; ligand shared between dimeric partners</note>
    </ligand>
</feature>
<comment type="caution">
    <text evidence="16">The sequence shown here is derived from an EMBL/GenBank/DDBJ whole genome shotgun (WGS) entry which is preliminary data.</text>
</comment>
<dbReference type="FunFam" id="3.40.50.450:FF:000001">
    <property type="entry name" value="ATP-dependent 6-phosphofructokinase"/>
    <property type="match status" value="1"/>
</dbReference>
<feature type="binding site" evidence="14">
    <location>
        <begin position="103"/>
        <end position="106"/>
    </location>
    <ligand>
        <name>ATP</name>
        <dbReference type="ChEBI" id="CHEBI:30616"/>
    </ligand>
</feature>
<organism evidence="16 17">
    <name type="scientific">candidate division WOR_3 bacterium SM23_42</name>
    <dbReference type="NCBI Taxonomy" id="1703779"/>
    <lineage>
        <taxon>Bacteria</taxon>
        <taxon>Bacteria division WOR-3</taxon>
    </lineage>
</organism>
<feature type="binding site" evidence="14">
    <location>
        <position position="12"/>
    </location>
    <ligand>
        <name>ATP</name>
        <dbReference type="ChEBI" id="CHEBI:30616"/>
    </ligand>
</feature>
<evidence type="ECO:0000256" key="10">
    <source>
        <dbReference type="ARBA" id="ARBA00022840"/>
    </source>
</evidence>
<comment type="similarity">
    <text evidence="14">Belongs to the phosphofructokinase type A (PFKA) family. ATP-dependent PFK group I subfamily. Prokaryotic clade 'B1' sub-subfamily.</text>
</comment>
<feature type="binding site" evidence="14">
    <location>
        <position position="104"/>
    </location>
    <ligand>
        <name>Mg(2+)</name>
        <dbReference type="ChEBI" id="CHEBI:18420"/>
        <note>catalytic</note>
    </ligand>
</feature>
<keyword evidence="7 14" id="KW-0479">Metal-binding</keyword>
<dbReference type="GO" id="GO:0003872">
    <property type="term" value="F:6-phosphofructokinase activity"/>
    <property type="evidence" value="ECO:0007669"/>
    <property type="project" value="UniProtKB-UniRule"/>
</dbReference>
<dbReference type="GO" id="GO:0042802">
    <property type="term" value="F:identical protein binding"/>
    <property type="evidence" value="ECO:0007669"/>
    <property type="project" value="TreeGrafter"/>
</dbReference>
<dbReference type="InterPro" id="IPR035966">
    <property type="entry name" value="PKF_sf"/>
</dbReference>
<dbReference type="STRING" id="1703779.AMJ83_08075"/>
<dbReference type="EMBL" id="LJUJ01000017">
    <property type="protein sequence ID" value="KPK63190.1"/>
    <property type="molecule type" value="Genomic_DNA"/>
</dbReference>
<dbReference type="GO" id="GO:0016208">
    <property type="term" value="F:AMP binding"/>
    <property type="evidence" value="ECO:0007669"/>
    <property type="project" value="TreeGrafter"/>
</dbReference>
<evidence type="ECO:0000256" key="6">
    <source>
        <dbReference type="ARBA" id="ARBA00022679"/>
    </source>
</evidence>
<name>A0A0S8FR40_UNCW3</name>
<dbReference type="EC" id="2.7.1.11" evidence="14"/>
<evidence type="ECO:0000313" key="16">
    <source>
        <dbReference type="EMBL" id="KPK63190.1"/>
    </source>
</evidence>
<evidence type="ECO:0000256" key="12">
    <source>
        <dbReference type="ARBA" id="ARBA00023152"/>
    </source>
</evidence>
<feature type="binding site" evidence="14">
    <location>
        <position position="247"/>
    </location>
    <ligand>
        <name>substrate</name>
        <note>ligand shared between dimeric partners</note>
    </ligand>
</feature>
<keyword evidence="12 14" id="KW-0324">Glycolysis</keyword>
<feature type="binding site" description="in other chain" evidence="14">
    <location>
        <begin position="215"/>
        <end position="217"/>
    </location>
    <ligand>
        <name>ADP</name>
        <dbReference type="ChEBI" id="CHEBI:456216"/>
        <note>allosteric activator; ligand shared between dimeric partners</note>
    </ligand>
</feature>
<keyword evidence="6 14" id="KW-0808">Transferase</keyword>
<dbReference type="InterPro" id="IPR012828">
    <property type="entry name" value="PFKA_ATP_prok"/>
</dbReference>
<feature type="binding site" description="in other chain" evidence="14">
    <location>
        <begin position="253"/>
        <end position="256"/>
    </location>
    <ligand>
        <name>substrate</name>
        <note>ligand shared between dimeric partners</note>
    </ligand>
</feature>
<dbReference type="Pfam" id="PF00365">
    <property type="entry name" value="PFK"/>
    <property type="match status" value="1"/>
</dbReference>
<keyword evidence="4 14" id="KW-0963">Cytoplasm</keyword>
<dbReference type="HAMAP" id="MF_00339">
    <property type="entry name" value="Phosphofructokinase_I_B1"/>
    <property type="match status" value="1"/>
</dbReference>
<comment type="caution">
    <text evidence="14">Lacks conserved residue(s) required for the propagation of feature annotation.</text>
</comment>
<dbReference type="Gene3D" id="3.40.50.450">
    <property type="match status" value="1"/>
</dbReference>
<evidence type="ECO:0000256" key="8">
    <source>
        <dbReference type="ARBA" id="ARBA00022741"/>
    </source>
</evidence>
<dbReference type="PANTHER" id="PTHR13697">
    <property type="entry name" value="PHOSPHOFRUCTOKINASE"/>
    <property type="match status" value="1"/>
</dbReference>
<dbReference type="InterPro" id="IPR000023">
    <property type="entry name" value="Phosphofructokinase_dom"/>
</dbReference>
<dbReference type="InterPro" id="IPR022953">
    <property type="entry name" value="ATP_PFK"/>
</dbReference>
<dbReference type="GO" id="GO:0005945">
    <property type="term" value="C:6-phosphofructokinase complex"/>
    <property type="evidence" value="ECO:0007669"/>
    <property type="project" value="TreeGrafter"/>
</dbReference>
<keyword evidence="9 14" id="KW-0418">Kinase</keyword>
<dbReference type="GO" id="GO:0061621">
    <property type="term" value="P:canonical glycolysis"/>
    <property type="evidence" value="ECO:0007669"/>
    <property type="project" value="TreeGrafter"/>
</dbReference>
<feature type="binding site" description="in other chain" evidence="14">
    <location>
        <position position="213"/>
    </location>
    <ligand>
        <name>ADP</name>
        <dbReference type="ChEBI" id="CHEBI:456216"/>
        <note>allosteric activator; ligand shared between dimeric partners</note>
    </ligand>
</feature>
<dbReference type="GO" id="GO:0030388">
    <property type="term" value="P:fructose 1,6-bisphosphate metabolic process"/>
    <property type="evidence" value="ECO:0007669"/>
    <property type="project" value="TreeGrafter"/>
</dbReference>
<evidence type="ECO:0000256" key="9">
    <source>
        <dbReference type="ARBA" id="ARBA00022777"/>
    </source>
</evidence>
<dbReference type="GO" id="GO:0048029">
    <property type="term" value="F:monosaccharide binding"/>
    <property type="evidence" value="ECO:0007669"/>
    <property type="project" value="TreeGrafter"/>
</dbReference>
<comment type="activity regulation">
    <text evidence="14">Allosterically activated by ADP and other diphosphonucleosides, and allosterically inhibited by phosphoenolpyruvate.</text>
</comment>
<feature type="binding site" description="in other chain" evidence="14">
    <location>
        <position position="156"/>
    </location>
    <ligand>
        <name>ADP</name>
        <dbReference type="ChEBI" id="CHEBI:456216"/>
        <note>allosteric activator; ligand shared between dimeric partners</note>
    </ligand>
</feature>
<evidence type="ECO:0000259" key="15">
    <source>
        <dbReference type="Pfam" id="PF00365"/>
    </source>
</evidence>
<dbReference type="GO" id="GO:0070095">
    <property type="term" value="F:fructose-6-phosphate binding"/>
    <property type="evidence" value="ECO:0007669"/>
    <property type="project" value="TreeGrafter"/>
</dbReference>
<dbReference type="GO" id="GO:0006002">
    <property type="term" value="P:fructose 6-phosphate metabolic process"/>
    <property type="evidence" value="ECO:0007669"/>
    <property type="project" value="UniProtKB-UniRule"/>
</dbReference>
<dbReference type="PRINTS" id="PR00476">
    <property type="entry name" value="PHFRCTKINASE"/>
</dbReference>
<proteinExistence type="inferred from homology"/>